<dbReference type="WBParaSite" id="SPAL_0000256200.1">
    <property type="protein sequence ID" value="SPAL_0000256200.1"/>
    <property type="gene ID" value="SPAL_0000256200"/>
</dbReference>
<protein>
    <submittedName>
        <fullName evidence="2">PIR Superfamily Protein</fullName>
    </submittedName>
</protein>
<dbReference type="AlphaFoldDB" id="A0A0N5B946"/>
<organism evidence="1 2">
    <name type="scientific">Strongyloides papillosus</name>
    <name type="common">Intestinal threadworm</name>
    <dbReference type="NCBI Taxonomy" id="174720"/>
    <lineage>
        <taxon>Eukaryota</taxon>
        <taxon>Metazoa</taxon>
        <taxon>Ecdysozoa</taxon>
        <taxon>Nematoda</taxon>
        <taxon>Chromadorea</taxon>
        <taxon>Rhabditida</taxon>
        <taxon>Tylenchina</taxon>
        <taxon>Panagrolaimomorpha</taxon>
        <taxon>Strongyloidoidea</taxon>
        <taxon>Strongyloididae</taxon>
        <taxon>Strongyloides</taxon>
    </lineage>
</organism>
<evidence type="ECO:0000313" key="2">
    <source>
        <dbReference type="WBParaSite" id="SPAL_0000256200.1"/>
    </source>
</evidence>
<sequence length="154" mass="18219">MQPSRKSLFEKEVDKLVEMFKDLSITREKYYYNSMDELLKACFNFSQGMRYVETRNRNMSKYTIDKPRYQNYYKDCKAVHLTGYISFGEHITTYSRLSEIGYGIGERCILHFYGLQYNDFGFSSGEYNESAKSLKLSANIHSKLYRTSYDTHIA</sequence>
<reference evidence="2" key="1">
    <citation type="submission" date="2017-02" db="UniProtKB">
        <authorList>
            <consortium name="WormBaseParasite"/>
        </authorList>
    </citation>
    <scope>IDENTIFICATION</scope>
</reference>
<name>A0A0N5B946_STREA</name>
<accession>A0A0N5B946</accession>
<keyword evidence="1" id="KW-1185">Reference proteome</keyword>
<dbReference type="Proteomes" id="UP000046392">
    <property type="component" value="Unplaced"/>
</dbReference>
<proteinExistence type="predicted"/>
<evidence type="ECO:0000313" key="1">
    <source>
        <dbReference type="Proteomes" id="UP000046392"/>
    </source>
</evidence>